<comment type="caution">
    <text evidence="3">The sequence shown here is derived from an EMBL/GenBank/DDBJ whole genome shotgun (WGS) entry which is preliminary data.</text>
</comment>
<sequence length="189" mass="20447">MESLSLIAINLVLWAFPSAAEVAVDELTESQNLTINQLHQRITDKLKENPKARSAIFAAEHGSKSDLEQVAVYLQVAMYEDAEFAAEMQAICQELGTIPDDKAEFAAEMQAICQELGTIPDDKRENKQQLIEKIGNQMIVGASGGALIGNMVVGVPGAVPGAVAGAVLGWWYGRNSRSSDRTEDSRDVK</sequence>
<organism evidence="3 4">
    <name type="scientific">Microcoleus anatoxicus PTRS2</name>
    <dbReference type="NCBI Taxonomy" id="2705321"/>
    <lineage>
        <taxon>Bacteria</taxon>
        <taxon>Bacillati</taxon>
        <taxon>Cyanobacteriota</taxon>
        <taxon>Cyanophyceae</taxon>
        <taxon>Oscillatoriophycideae</taxon>
        <taxon>Oscillatoriales</taxon>
        <taxon>Microcoleaceae</taxon>
        <taxon>Microcoleus</taxon>
        <taxon>Microcoleus anatoxicus</taxon>
    </lineage>
</organism>
<evidence type="ECO:0000259" key="2">
    <source>
        <dbReference type="Pfam" id="PF13488"/>
    </source>
</evidence>
<dbReference type="Pfam" id="PF13488">
    <property type="entry name" value="Gly-zipper_Omp"/>
    <property type="match status" value="1"/>
</dbReference>
<feature type="chain" id="PRO_5047299835" evidence="1">
    <location>
        <begin position="21"/>
        <end position="189"/>
    </location>
</feature>
<dbReference type="EMBL" id="JBBLXS010000018">
    <property type="protein sequence ID" value="MEK0183732.1"/>
    <property type="molecule type" value="Genomic_DNA"/>
</dbReference>
<dbReference type="RefSeq" id="WP_340522287.1">
    <property type="nucleotide sequence ID" value="NZ_JBBLXS010000018.1"/>
</dbReference>
<feature type="domain" description="Glycine zipper" evidence="2">
    <location>
        <begin position="140"/>
        <end position="175"/>
    </location>
</feature>
<name>A0ABU8YHA0_9CYAN</name>
<keyword evidence="4" id="KW-1185">Reference proteome</keyword>
<keyword evidence="1" id="KW-0732">Signal</keyword>
<dbReference type="InterPro" id="IPR039567">
    <property type="entry name" value="Gly-zipper"/>
</dbReference>
<evidence type="ECO:0000313" key="3">
    <source>
        <dbReference type="EMBL" id="MEK0183732.1"/>
    </source>
</evidence>
<gene>
    <name evidence="3" type="ORF">WMG39_02590</name>
</gene>
<accession>A0ABU8YHA0</accession>
<dbReference type="Proteomes" id="UP001384579">
    <property type="component" value="Unassembled WGS sequence"/>
</dbReference>
<protein>
    <submittedName>
        <fullName evidence="3">Glycine zipper domain-containing protein</fullName>
    </submittedName>
</protein>
<reference evidence="3 4" key="1">
    <citation type="journal article" date="2020" name="Harmful Algae">
        <title>Molecular and morphological characterization of a novel dihydroanatoxin-a producing Microcoleus species (cyanobacteria) from the Russian River, California, USA.</title>
        <authorList>
            <person name="Conklin K.Y."/>
            <person name="Stancheva R."/>
            <person name="Otten T.G."/>
            <person name="Fadness R."/>
            <person name="Boyer G.L."/>
            <person name="Read B."/>
            <person name="Zhang X."/>
            <person name="Sheath R.G."/>
        </authorList>
    </citation>
    <scope>NUCLEOTIDE SEQUENCE [LARGE SCALE GENOMIC DNA]</scope>
    <source>
        <strain evidence="3 4">PTRS2</strain>
    </source>
</reference>
<feature type="signal peptide" evidence="1">
    <location>
        <begin position="1"/>
        <end position="20"/>
    </location>
</feature>
<evidence type="ECO:0000313" key="4">
    <source>
        <dbReference type="Proteomes" id="UP001384579"/>
    </source>
</evidence>
<evidence type="ECO:0000256" key="1">
    <source>
        <dbReference type="SAM" id="SignalP"/>
    </source>
</evidence>
<proteinExistence type="predicted"/>